<evidence type="ECO:0000313" key="2">
    <source>
        <dbReference type="EMBL" id="QGG95087.1"/>
    </source>
</evidence>
<dbReference type="InterPro" id="IPR009875">
    <property type="entry name" value="PilZ_domain"/>
</dbReference>
<accession>A0A5Q2RLX7</accession>
<organism evidence="2 3">
    <name type="scientific">Actinomarinicola tropica</name>
    <dbReference type="NCBI Taxonomy" id="2789776"/>
    <lineage>
        <taxon>Bacteria</taxon>
        <taxon>Bacillati</taxon>
        <taxon>Actinomycetota</taxon>
        <taxon>Acidimicrobiia</taxon>
        <taxon>Acidimicrobiales</taxon>
        <taxon>Iamiaceae</taxon>
        <taxon>Actinomarinicola</taxon>
    </lineage>
</organism>
<keyword evidence="3" id="KW-1185">Reference proteome</keyword>
<reference evidence="2 3" key="1">
    <citation type="submission" date="2019-11" db="EMBL/GenBank/DDBJ databases">
        <authorList>
            <person name="He Y."/>
        </authorList>
    </citation>
    <scope>NUCLEOTIDE SEQUENCE [LARGE SCALE GENOMIC DNA]</scope>
    <source>
        <strain evidence="2 3">SCSIO 58843</strain>
    </source>
</reference>
<evidence type="ECO:0000313" key="3">
    <source>
        <dbReference type="Proteomes" id="UP000334019"/>
    </source>
</evidence>
<dbReference type="SUPFAM" id="SSF141371">
    <property type="entry name" value="PilZ domain-like"/>
    <property type="match status" value="1"/>
</dbReference>
<dbReference type="RefSeq" id="WP_153759195.1">
    <property type="nucleotide sequence ID" value="NZ_CP045851.1"/>
</dbReference>
<proteinExistence type="predicted"/>
<name>A0A5Q2RLX7_9ACTN</name>
<dbReference type="EMBL" id="CP045851">
    <property type="protein sequence ID" value="QGG95087.1"/>
    <property type="molecule type" value="Genomic_DNA"/>
</dbReference>
<dbReference type="Pfam" id="PF07238">
    <property type="entry name" value="PilZ"/>
    <property type="match status" value="1"/>
</dbReference>
<dbReference type="GO" id="GO:0035438">
    <property type="term" value="F:cyclic-di-GMP binding"/>
    <property type="evidence" value="ECO:0007669"/>
    <property type="project" value="InterPro"/>
</dbReference>
<feature type="domain" description="PilZ" evidence="1">
    <location>
        <begin position="100"/>
        <end position="202"/>
    </location>
</feature>
<dbReference type="KEGG" id="atq:GH723_08200"/>
<protein>
    <recommendedName>
        <fullName evidence="1">PilZ domain-containing protein</fullName>
    </recommendedName>
</protein>
<sequence>MTETTIVFRPDMKTVLHEVDGRPANVSGQTIDIGKSGLNAMLEVYDDSDLRVGAKVRVSYVEPSGVHTFDSVITASDPLALNHRKVRVTIASPGRAERIQRREHVRVAIDLVASVERVEKDQQTMCRTIDLSAGGVALAWPAEDPVPPIDEVVQVRFRSERFSHDHLGVVLGSHTSGDTLVVRLRFTALSPAERDRLVSVVFAAQRDELKRQREAARVR</sequence>
<dbReference type="Proteomes" id="UP000334019">
    <property type="component" value="Chromosome"/>
</dbReference>
<dbReference type="Gene3D" id="2.40.10.220">
    <property type="entry name" value="predicted glycosyltransferase like domains"/>
    <property type="match status" value="1"/>
</dbReference>
<gene>
    <name evidence="2" type="ORF">GH723_08200</name>
</gene>
<dbReference type="AlphaFoldDB" id="A0A5Q2RLX7"/>
<evidence type="ECO:0000259" key="1">
    <source>
        <dbReference type="Pfam" id="PF07238"/>
    </source>
</evidence>